<keyword evidence="8" id="KW-0560">Oxidoreductase</keyword>
<evidence type="ECO:0000256" key="2">
    <source>
        <dbReference type="ARBA" id="ARBA00001974"/>
    </source>
</evidence>
<dbReference type="RefSeq" id="WP_112090376.1">
    <property type="nucleotide sequence ID" value="NZ_PRLD01000003.1"/>
</dbReference>
<sequence>MANKVSRRQFLHTASIGALGAAMAGALVGCSGSSGSSSTASASGTYTPGSYSATSKGISSDVTVTMTFDAESITDVTIDVSGETEGFGKDIGDELKEQILKAQSAEIDGHSGATITSDAVKDAVANCVAQAKGEPVVSTTPGQSTAEGESWRTAPDAITEFAKEYTADVVIVGGGQAGTPAARAAIEAGASVIVIESQTEDAMSFRGGGQIGHLNSEFLASKGIPQIDIQEFVTDWQLRTNNRSRCGLIMAYAKNSGKCFDWMTDSFTAEEKDSWSVRQWPLSSNYTQKKSGISTWVGTPTLNGDASPVKRCMEIAREKGADYHFGTKACQLIKDGDAVVGVVGKEADGSYIKFTAKKGVILCGGGFGGNAEMCRDLLIEISDYCSDDTAIGGMDDDGSGIQLGYWAGGRLESRPLSSMGGNYVYPCNSPGDPIGTTAALWVNCHGKRYCNEGFGDIVLAAMAGAKEPQGKIFTVFNDTIRTDLTYQAPGHMAVDYANGEDEKLDDIMQGAIDGGDAGYEVTGMSTVTVYAGEDAQQLGQRLGFTGTDLENFVATVARYNELCEKGVDEDFAKEPVLLRPLNGKHIFAYGAEKSMGSMLVTTGGLLTDDNSQVLGEDFEPIKGLFAAGNNCGGRFGFQYSTSIPGESLGLANTQGMMVGQYVAAL</sequence>
<dbReference type="Gene3D" id="3.50.50.60">
    <property type="entry name" value="FAD/NAD(P)-binding domain"/>
    <property type="match status" value="2"/>
</dbReference>
<dbReference type="Gene3D" id="3.90.1010.20">
    <property type="match status" value="1"/>
</dbReference>
<feature type="signal peptide" evidence="10">
    <location>
        <begin position="1"/>
        <end position="24"/>
    </location>
</feature>
<evidence type="ECO:0000259" key="11">
    <source>
        <dbReference type="SMART" id="SM00900"/>
    </source>
</evidence>
<dbReference type="GO" id="GO:0033765">
    <property type="term" value="F:steroid dehydrogenase activity, acting on the CH-CH group of donors"/>
    <property type="evidence" value="ECO:0007669"/>
    <property type="project" value="UniProtKB-ARBA"/>
</dbReference>
<dbReference type="InterPro" id="IPR007329">
    <property type="entry name" value="FMN-bd"/>
</dbReference>
<keyword evidence="10" id="KW-0732">Signal</keyword>
<keyword evidence="7" id="KW-0274">FAD</keyword>
<gene>
    <name evidence="12" type="ORF">C4N24_03740</name>
</gene>
<comment type="catalytic activity">
    <reaction evidence="9">
        <text>dihydrourocanate + A = urocanate + AH2</text>
        <dbReference type="Rhea" id="RHEA:36059"/>
        <dbReference type="ChEBI" id="CHEBI:13193"/>
        <dbReference type="ChEBI" id="CHEBI:17499"/>
        <dbReference type="ChEBI" id="CHEBI:27247"/>
        <dbReference type="ChEBI" id="CHEBI:72991"/>
        <dbReference type="EC" id="1.3.99.33"/>
    </reaction>
</comment>
<dbReference type="Proteomes" id="UP000251281">
    <property type="component" value="Unassembled WGS sequence"/>
</dbReference>
<dbReference type="SUPFAM" id="SSF56425">
    <property type="entry name" value="Succinate dehydrogenase/fumarate reductase flavoprotein, catalytic domain"/>
    <property type="match status" value="1"/>
</dbReference>
<dbReference type="GO" id="GO:0010181">
    <property type="term" value="F:FMN binding"/>
    <property type="evidence" value="ECO:0007669"/>
    <property type="project" value="InterPro"/>
</dbReference>
<dbReference type="InterPro" id="IPR050315">
    <property type="entry name" value="FAD-oxidoreductase_2"/>
</dbReference>
<reference evidence="12 13" key="1">
    <citation type="submission" date="2018-02" db="EMBL/GenBank/DDBJ databases">
        <title>Complete genome sequencing of Faecalibacterium prausnitzii strains isolated from the human gut.</title>
        <authorList>
            <person name="Fitzgerald B.C."/>
            <person name="Shkoporov A.N."/>
            <person name="Ross P.R."/>
            <person name="Hill C."/>
        </authorList>
    </citation>
    <scope>NUCLEOTIDE SEQUENCE [LARGE SCALE GENOMIC DNA]</scope>
    <source>
        <strain evidence="12 13">APC923/51-1</strain>
    </source>
</reference>
<dbReference type="PROSITE" id="PS51257">
    <property type="entry name" value="PROKAR_LIPOPROTEIN"/>
    <property type="match status" value="1"/>
</dbReference>
<comment type="similarity">
    <text evidence="3">Belongs to the FAD-dependent oxidoreductase 2 family. FRD/SDH subfamily.</text>
</comment>
<organism evidence="12 13">
    <name type="scientific">Faecalibacterium prausnitzii</name>
    <dbReference type="NCBI Taxonomy" id="853"/>
    <lineage>
        <taxon>Bacteria</taxon>
        <taxon>Bacillati</taxon>
        <taxon>Bacillota</taxon>
        <taxon>Clostridia</taxon>
        <taxon>Eubacteriales</taxon>
        <taxon>Oscillospiraceae</taxon>
        <taxon>Faecalibacterium</taxon>
    </lineage>
</organism>
<dbReference type="Pfam" id="PF04205">
    <property type="entry name" value="FMN_bind"/>
    <property type="match status" value="1"/>
</dbReference>
<evidence type="ECO:0000256" key="10">
    <source>
        <dbReference type="SAM" id="SignalP"/>
    </source>
</evidence>
<dbReference type="AlphaFoldDB" id="A0A329UCX6"/>
<evidence type="ECO:0000256" key="3">
    <source>
        <dbReference type="ARBA" id="ARBA00008040"/>
    </source>
</evidence>
<evidence type="ECO:0000313" key="13">
    <source>
        <dbReference type="Proteomes" id="UP000251281"/>
    </source>
</evidence>
<protein>
    <recommendedName>
        <fullName evidence="5">Urocanate reductase</fullName>
        <ecNumber evidence="4">1.3.99.33</ecNumber>
    </recommendedName>
</protein>
<accession>A0A329UCX6</accession>
<feature type="chain" id="PRO_5038907264" description="Urocanate reductase" evidence="10">
    <location>
        <begin position="25"/>
        <end position="665"/>
    </location>
</feature>
<evidence type="ECO:0000256" key="8">
    <source>
        <dbReference type="ARBA" id="ARBA00023002"/>
    </source>
</evidence>
<comment type="cofactor">
    <cofactor evidence="1">
        <name>FMN</name>
        <dbReference type="ChEBI" id="CHEBI:58210"/>
    </cofactor>
</comment>
<dbReference type="InterPro" id="IPR003953">
    <property type="entry name" value="FAD-dep_OxRdtase_2_FAD-bd"/>
</dbReference>
<evidence type="ECO:0000256" key="1">
    <source>
        <dbReference type="ARBA" id="ARBA00001917"/>
    </source>
</evidence>
<evidence type="ECO:0000256" key="9">
    <source>
        <dbReference type="ARBA" id="ARBA00049922"/>
    </source>
</evidence>
<dbReference type="InterPro" id="IPR006311">
    <property type="entry name" value="TAT_signal"/>
</dbReference>
<dbReference type="GO" id="GO:0016020">
    <property type="term" value="C:membrane"/>
    <property type="evidence" value="ECO:0007669"/>
    <property type="project" value="InterPro"/>
</dbReference>
<comment type="caution">
    <text evidence="12">The sequence shown here is derived from an EMBL/GenBank/DDBJ whole genome shotgun (WGS) entry which is preliminary data.</text>
</comment>
<evidence type="ECO:0000313" key="12">
    <source>
        <dbReference type="EMBL" id="RAW58916.1"/>
    </source>
</evidence>
<name>A0A329UCX6_9FIRM</name>
<dbReference type="PANTHER" id="PTHR43400:SF7">
    <property type="entry name" value="FAD-DEPENDENT OXIDOREDUCTASE 2 FAD BINDING DOMAIN-CONTAINING PROTEIN"/>
    <property type="match status" value="1"/>
</dbReference>
<keyword evidence="6" id="KW-0285">Flavoprotein</keyword>
<evidence type="ECO:0000256" key="6">
    <source>
        <dbReference type="ARBA" id="ARBA00022630"/>
    </source>
</evidence>
<dbReference type="SMART" id="SM00900">
    <property type="entry name" value="FMN_bind"/>
    <property type="match status" value="1"/>
</dbReference>
<comment type="cofactor">
    <cofactor evidence="2">
        <name>FAD</name>
        <dbReference type="ChEBI" id="CHEBI:57692"/>
    </cofactor>
</comment>
<dbReference type="EMBL" id="PRLD01000003">
    <property type="protein sequence ID" value="RAW58916.1"/>
    <property type="molecule type" value="Genomic_DNA"/>
</dbReference>
<dbReference type="PANTHER" id="PTHR43400">
    <property type="entry name" value="FUMARATE REDUCTASE"/>
    <property type="match status" value="1"/>
</dbReference>
<dbReference type="InterPro" id="IPR027477">
    <property type="entry name" value="Succ_DH/fumarate_Rdtase_cat_sf"/>
</dbReference>
<dbReference type="SUPFAM" id="SSF51905">
    <property type="entry name" value="FAD/NAD(P)-binding domain"/>
    <property type="match status" value="1"/>
</dbReference>
<evidence type="ECO:0000256" key="5">
    <source>
        <dbReference type="ARBA" id="ARBA00015872"/>
    </source>
</evidence>
<dbReference type="InterPro" id="IPR036188">
    <property type="entry name" value="FAD/NAD-bd_sf"/>
</dbReference>
<dbReference type="Pfam" id="PF00890">
    <property type="entry name" value="FAD_binding_2"/>
    <property type="match status" value="1"/>
</dbReference>
<dbReference type="PROSITE" id="PS51318">
    <property type="entry name" value="TAT"/>
    <property type="match status" value="1"/>
</dbReference>
<dbReference type="EC" id="1.3.99.33" evidence="4"/>
<proteinExistence type="inferred from homology"/>
<dbReference type="PRINTS" id="PR00411">
    <property type="entry name" value="PNDRDTASEI"/>
</dbReference>
<evidence type="ECO:0000256" key="7">
    <source>
        <dbReference type="ARBA" id="ARBA00022827"/>
    </source>
</evidence>
<evidence type="ECO:0000256" key="4">
    <source>
        <dbReference type="ARBA" id="ARBA00013137"/>
    </source>
</evidence>
<dbReference type="Gene3D" id="3.90.700.10">
    <property type="entry name" value="Succinate dehydrogenase/fumarate reductase flavoprotein, catalytic domain"/>
    <property type="match status" value="1"/>
</dbReference>
<feature type="domain" description="FMN-binding" evidence="11">
    <location>
        <begin position="57"/>
        <end position="131"/>
    </location>
</feature>